<feature type="compositionally biased region" description="Basic residues" evidence="4">
    <location>
        <begin position="1"/>
        <end position="11"/>
    </location>
</feature>
<dbReference type="InterPro" id="IPR036388">
    <property type="entry name" value="WH-like_DNA-bd_sf"/>
</dbReference>
<keyword evidence="1" id="KW-0805">Transcription regulation</keyword>
<evidence type="ECO:0000313" key="7">
    <source>
        <dbReference type="EMBL" id="CAB3929373.1"/>
    </source>
</evidence>
<keyword evidence="2" id="KW-0238">DNA-binding</keyword>
<accession>A0A6S7EZI8</accession>
<dbReference type="PANTHER" id="PTHR30136:SF24">
    <property type="entry name" value="HTH-TYPE TRANSCRIPTIONAL REPRESSOR ALLR"/>
    <property type="match status" value="1"/>
</dbReference>
<dbReference type="Gene3D" id="3.30.450.40">
    <property type="match status" value="1"/>
</dbReference>
<evidence type="ECO:0000256" key="2">
    <source>
        <dbReference type="ARBA" id="ARBA00023125"/>
    </source>
</evidence>
<dbReference type="SUPFAM" id="SSF46785">
    <property type="entry name" value="Winged helix' DNA-binding domain"/>
    <property type="match status" value="1"/>
</dbReference>
<dbReference type="SMART" id="SM00346">
    <property type="entry name" value="HTH_ICLR"/>
    <property type="match status" value="1"/>
</dbReference>
<sequence>MVAMDKKKRSTPAKTSPKQAAAKPEDSGALARGLKLLAVLNEASRPLNLIDISELTGLASSTCHRILQSLLATGHVYRSDATRYAAGVSALSPLALEHPLNMIRRDAAGILQALHAEHGASALLIAFLGVQRMVVDYVPGRGSVAPYFDTQIEAPYHASVSGKLLLSGLDEAARDTLLGDAPLASRTAHTHVNRAALRKELAHIVESGWAANRNENLLGVSAVGVRLLAPSGRAIGALVLSGVDEHFADGRLDLMVEHLLRAANVLTRTSMSVRAMARFLNV</sequence>
<reference evidence="7 8" key="1">
    <citation type="submission" date="2020-04" db="EMBL/GenBank/DDBJ databases">
        <authorList>
            <person name="De Canck E."/>
        </authorList>
    </citation>
    <scope>NUCLEOTIDE SEQUENCE [LARGE SCALE GENOMIC DNA]</scope>
    <source>
        <strain evidence="7 8">LMG 6000</strain>
    </source>
</reference>
<gene>
    <name evidence="7" type="primary">xynR_1</name>
    <name evidence="7" type="ORF">LMG6000_00425</name>
</gene>
<dbReference type="AlphaFoldDB" id="A0A6S7EZI8"/>
<dbReference type="Proteomes" id="UP000494183">
    <property type="component" value="Unassembled WGS sequence"/>
</dbReference>
<evidence type="ECO:0000313" key="8">
    <source>
        <dbReference type="Proteomes" id="UP000494183"/>
    </source>
</evidence>
<keyword evidence="8" id="KW-1185">Reference proteome</keyword>
<dbReference type="InterPro" id="IPR014757">
    <property type="entry name" value="Tscrpt_reg_IclR_C"/>
</dbReference>
<feature type="domain" description="IclR-ED" evidence="6">
    <location>
        <begin position="87"/>
        <end position="272"/>
    </location>
</feature>
<organism evidence="7 8">
    <name type="scientific">Achromobacter insolitus</name>
    <dbReference type="NCBI Taxonomy" id="217204"/>
    <lineage>
        <taxon>Bacteria</taxon>
        <taxon>Pseudomonadati</taxon>
        <taxon>Pseudomonadota</taxon>
        <taxon>Betaproteobacteria</taxon>
        <taxon>Burkholderiales</taxon>
        <taxon>Alcaligenaceae</taxon>
        <taxon>Achromobacter</taxon>
    </lineage>
</organism>
<dbReference type="GO" id="GO:0003677">
    <property type="term" value="F:DNA binding"/>
    <property type="evidence" value="ECO:0007669"/>
    <property type="project" value="UniProtKB-KW"/>
</dbReference>
<dbReference type="Gene3D" id="1.10.10.10">
    <property type="entry name" value="Winged helix-like DNA-binding domain superfamily/Winged helix DNA-binding domain"/>
    <property type="match status" value="1"/>
</dbReference>
<dbReference type="SUPFAM" id="SSF55781">
    <property type="entry name" value="GAF domain-like"/>
    <property type="match status" value="1"/>
</dbReference>
<evidence type="ECO:0000256" key="3">
    <source>
        <dbReference type="ARBA" id="ARBA00023163"/>
    </source>
</evidence>
<dbReference type="Pfam" id="PF09339">
    <property type="entry name" value="HTH_IclR"/>
    <property type="match status" value="1"/>
</dbReference>
<feature type="domain" description="HTH iclR-type" evidence="5">
    <location>
        <begin position="27"/>
        <end position="88"/>
    </location>
</feature>
<dbReference type="Pfam" id="PF01614">
    <property type="entry name" value="IclR_C"/>
    <property type="match status" value="1"/>
</dbReference>
<dbReference type="InterPro" id="IPR005471">
    <property type="entry name" value="Tscrpt_reg_IclR_N"/>
</dbReference>
<dbReference type="EMBL" id="CADILH010000001">
    <property type="protein sequence ID" value="CAB3929373.1"/>
    <property type="molecule type" value="Genomic_DNA"/>
</dbReference>
<evidence type="ECO:0000256" key="4">
    <source>
        <dbReference type="SAM" id="MobiDB-lite"/>
    </source>
</evidence>
<keyword evidence="3" id="KW-0804">Transcription</keyword>
<evidence type="ECO:0000259" key="5">
    <source>
        <dbReference type="PROSITE" id="PS51077"/>
    </source>
</evidence>
<proteinExistence type="predicted"/>
<feature type="region of interest" description="Disordered" evidence="4">
    <location>
        <begin position="1"/>
        <end position="26"/>
    </location>
</feature>
<dbReference type="PANTHER" id="PTHR30136">
    <property type="entry name" value="HELIX-TURN-HELIX TRANSCRIPTIONAL REGULATOR, ICLR FAMILY"/>
    <property type="match status" value="1"/>
</dbReference>
<evidence type="ECO:0000259" key="6">
    <source>
        <dbReference type="PROSITE" id="PS51078"/>
    </source>
</evidence>
<dbReference type="GO" id="GO:0003700">
    <property type="term" value="F:DNA-binding transcription factor activity"/>
    <property type="evidence" value="ECO:0007669"/>
    <property type="project" value="TreeGrafter"/>
</dbReference>
<name>A0A6S7EZI8_9BURK</name>
<dbReference type="InterPro" id="IPR029016">
    <property type="entry name" value="GAF-like_dom_sf"/>
</dbReference>
<protein>
    <submittedName>
        <fullName evidence="7">HTH-type transcriptional regulator XynR</fullName>
    </submittedName>
</protein>
<dbReference type="InterPro" id="IPR036390">
    <property type="entry name" value="WH_DNA-bd_sf"/>
</dbReference>
<dbReference type="PROSITE" id="PS51078">
    <property type="entry name" value="ICLR_ED"/>
    <property type="match status" value="1"/>
</dbReference>
<dbReference type="GO" id="GO:0045892">
    <property type="term" value="P:negative regulation of DNA-templated transcription"/>
    <property type="evidence" value="ECO:0007669"/>
    <property type="project" value="TreeGrafter"/>
</dbReference>
<dbReference type="PROSITE" id="PS51077">
    <property type="entry name" value="HTH_ICLR"/>
    <property type="match status" value="1"/>
</dbReference>
<dbReference type="InterPro" id="IPR050707">
    <property type="entry name" value="HTH_MetabolicPath_Reg"/>
</dbReference>
<evidence type="ECO:0000256" key="1">
    <source>
        <dbReference type="ARBA" id="ARBA00023015"/>
    </source>
</evidence>